<dbReference type="GO" id="GO:0005524">
    <property type="term" value="F:ATP binding"/>
    <property type="evidence" value="ECO:0007669"/>
    <property type="project" value="InterPro"/>
</dbReference>
<dbReference type="InterPro" id="IPR011009">
    <property type="entry name" value="Kinase-like_dom_sf"/>
</dbReference>
<name>A0A8H3DUL4_9AGAM</name>
<dbReference type="SUPFAM" id="SSF56112">
    <property type="entry name" value="Protein kinase-like (PK-like)"/>
    <property type="match status" value="2"/>
</dbReference>
<protein>
    <recommendedName>
        <fullName evidence="1">Protein kinase domain-containing protein</fullName>
    </recommendedName>
</protein>
<dbReference type="EMBL" id="CAJNJQ010000265">
    <property type="protein sequence ID" value="CAE7066581.1"/>
    <property type="molecule type" value="Genomic_DNA"/>
</dbReference>
<dbReference type="InterPro" id="IPR008271">
    <property type="entry name" value="Ser/Thr_kinase_AS"/>
</dbReference>
<comment type="caution">
    <text evidence="2">The sequence shown here is derived from an EMBL/GenBank/DDBJ whole genome shotgun (WGS) entry which is preliminary data.</text>
</comment>
<dbReference type="Pfam" id="PF07714">
    <property type="entry name" value="PK_Tyr_Ser-Thr"/>
    <property type="match status" value="2"/>
</dbReference>
<feature type="domain" description="Protein kinase" evidence="1">
    <location>
        <begin position="353"/>
        <end position="611"/>
    </location>
</feature>
<organism evidence="2 3">
    <name type="scientific">Rhizoctonia solani</name>
    <dbReference type="NCBI Taxonomy" id="456999"/>
    <lineage>
        <taxon>Eukaryota</taxon>
        <taxon>Fungi</taxon>
        <taxon>Dikarya</taxon>
        <taxon>Basidiomycota</taxon>
        <taxon>Agaricomycotina</taxon>
        <taxon>Agaricomycetes</taxon>
        <taxon>Cantharellales</taxon>
        <taxon>Ceratobasidiaceae</taxon>
        <taxon>Rhizoctonia</taxon>
    </lineage>
</organism>
<dbReference type="Gene3D" id="1.10.510.10">
    <property type="entry name" value="Transferase(Phosphotransferase) domain 1"/>
    <property type="match status" value="2"/>
</dbReference>
<dbReference type="Proteomes" id="UP000663827">
    <property type="component" value="Unassembled WGS sequence"/>
</dbReference>
<sequence length="611" mass="68887">MASSSNMFNFQSKVKVQSAKLTQQSMLQKLVEHGCIDLSPSIDPGKYSELPRHGGGYGDIYRGKMWNGHDIAVKVWRRFTDVEPSIAMKRCMREIYTWSKLKHENIHELLGVTQHLGQLGMVSVWMTHGDLATYILNNPDANRNPWCIQVATGVLYLHTNETVHGDLKACNILLSNDLVAKISDFDSSLASDNSMTFSATGELRNTLRWTAPELLNDSEDDEVNTIQKTKESDIYALAMTLLEIKTGRCPYAEYRDNNRVLRALLEKRLPKCPKEIYEFGDGRSLWDLLISCWNHNPTARPGAQSVLQLLKLEIEPPEDEGPTIFGSHLSLQQIFNILVNLGSVDLSSKIDPRQNFAMISEGRFGDVWKGKLLNGSDIAVKTWRANLIGQLDHKNLKSAFCEFFKWSRLKHPNIHSAMGLILFQQLEDHLGIVSHWMHGGDLGVFMRKNPVIDRHQKCIEVTSGLECAHRNGLVHGDVKAANVLVSADGIAKLTGFDSPRLLYGEDRNAFSLRWVAPEIFEVDEPRITKQTDIYALGMTMLEIFTGEVPFSDRRTDMAVMSAVLRGTPPTRPTNLPENGERSSKMWQLMLSCWDRDPVARPTATEVLDSVR</sequence>
<feature type="domain" description="Protein kinase" evidence="1">
    <location>
        <begin position="46"/>
        <end position="312"/>
    </location>
</feature>
<evidence type="ECO:0000313" key="3">
    <source>
        <dbReference type="Proteomes" id="UP000663827"/>
    </source>
</evidence>
<proteinExistence type="predicted"/>
<reference evidence="2" key="1">
    <citation type="submission" date="2021-01" db="EMBL/GenBank/DDBJ databases">
        <authorList>
            <person name="Kaushik A."/>
        </authorList>
    </citation>
    <scope>NUCLEOTIDE SEQUENCE</scope>
    <source>
        <strain evidence="2">AG5</strain>
    </source>
</reference>
<accession>A0A8H3DUL4</accession>
<evidence type="ECO:0000313" key="2">
    <source>
        <dbReference type="EMBL" id="CAE7066581.1"/>
    </source>
</evidence>
<dbReference type="PROSITE" id="PS00108">
    <property type="entry name" value="PROTEIN_KINASE_ST"/>
    <property type="match status" value="1"/>
</dbReference>
<dbReference type="GO" id="GO:0004674">
    <property type="term" value="F:protein serine/threonine kinase activity"/>
    <property type="evidence" value="ECO:0007669"/>
    <property type="project" value="TreeGrafter"/>
</dbReference>
<dbReference type="PANTHER" id="PTHR44329">
    <property type="entry name" value="SERINE/THREONINE-PROTEIN KINASE TNNI3K-RELATED"/>
    <property type="match status" value="1"/>
</dbReference>
<dbReference type="SMART" id="SM00220">
    <property type="entry name" value="S_TKc"/>
    <property type="match status" value="2"/>
</dbReference>
<gene>
    <name evidence="2" type="ORF">RDB_LOCUS12167</name>
</gene>
<dbReference type="InterPro" id="IPR051681">
    <property type="entry name" value="Ser/Thr_Kinases-Pseudokinases"/>
</dbReference>
<dbReference type="AlphaFoldDB" id="A0A8H3DUL4"/>
<dbReference type="InterPro" id="IPR001245">
    <property type="entry name" value="Ser-Thr/Tyr_kinase_cat_dom"/>
</dbReference>
<dbReference type="InterPro" id="IPR000719">
    <property type="entry name" value="Prot_kinase_dom"/>
</dbReference>
<dbReference type="PROSITE" id="PS50011">
    <property type="entry name" value="PROTEIN_KINASE_DOM"/>
    <property type="match status" value="2"/>
</dbReference>
<evidence type="ECO:0000259" key="1">
    <source>
        <dbReference type="PROSITE" id="PS50011"/>
    </source>
</evidence>